<evidence type="ECO:0000256" key="6">
    <source>
        <dbReference type="ARBA" id="ARBA00054835"/>
    </source>
</evidence>
<dbReference type="PANTHER" id="PTHR22629:SF0">
    <property type="entry name" value="ACTIN-RELATED PROTEIN 2_3 COMPLEX SUBUNIT 4"/>
    <property type="match status" value="1"/>
</dbReference>
<evidence type="ECO:0000256" key="2">
    <source>
        <dbReference type="ARBA" id="ARBA00005919"/>
    </source>
</evidence>
<dbReference type="PANTHER" id="PTHR22629">
    <property type="entry name" value="ARP2/3 COMPLEX 20 KD SUBUNIT"/>
    <property type="match status" value="1"/>
</dbReference>
<gene>
    <name evidence="11" type="ORF">CA7LBN_000541</name>
</gene>
<evidence type="ECO:0000256" key="3">
    <source>
        <dbReference type="ARBA" id="ARBA00022490"/>
    </source>
</evidence>
<comment type="function">
    <text evidence="6">Functions as actin-binding component of the Arp2/3 complex which is involved in regulation of actin polymerization and together with an activating nucleation-promoting factor (NPF) mediates the formation of branched actin networks. Seems to contact the mother actin filament.</text>
</comment>
<feature type="domain" description="FF" evidence="10">
    <location>
        <begin position="115"/>
        <end position="169"/>
    </location>
</feature>
<feature type="domain" description="WW" evidence="9">
    <location>
        <begin position="38"/>
        <end position="65"/>
    </location>
</feature>
<dbReference type="InterPro" id="IPR036517">
    <property type="entry name" value="FF_domain_sf"/>
</dbReference>
<dbReference type="PROSITE" id="PS51676">
    <property type="entry name" value="FF"/>
    <property type="match status" value="1"/>
</dbReference>
<dbReference type="SMART" id="SM00441">
    <property type="entry name" value="FF"/>
    <property type="match status" value="3"/>
</dbReference>
<dbReference type="GO" id="GO:0034314">
    <property type="term" value="P:Arp2/3 complex-mediated actin nucleation"/>
    <property type="evidence" value="ECO:0007669"/>
    <property type="project" value="InterPro"/>
</dbReference>
<organism evidence="11">
    <name type="scientific">Candidozyma auris</name>
    <name type="common">Yeast</name>
    <name type="synonym">Candida auris</name>
    <dbReference type="NCBI Taxonomy" id="498019"/>
    <lineage>
        <taxon>Eukaryota</taxon>
        <taxon>Fungi</taxon>
        <taxon>Dikarya</taxon>
        <taxon>Ascomycota</taxon>
        <taxon>Saccharomycotina</taxon>
        <taxon>Pichiomycetes</taxon>
        <taxon>Metschnikowiaceae</taxon>
        <taxon>Candidozyma</taxon>
    </lineage>
</organism>
<dbReference type="InterPro" id="IPR036020">
    <property type="entry name" value="WW_dom_sf"/>
</dbReference>
<evidence type="ECO:0000256" key="7">
    <source>
        <dbReference type="ARBA" id="ARBA00082270"/>
    </source>
</evidence>
<evidence type="ECO:0000313" key="11">
    <source>
        <dbReference type="EMBL" id="QWW21795.1"/>
    </source>
</evidence>
<comment type="similarity">
    <text evidence="2">Belongs to the ARPC4 family.</text>
</comment>
<dbReference type="Gene3D" id="1.10.10.440">
    <property type="entry name" value="FF domain"/>
    <property type="match status" value="2"/>
</dbReference>
<evidence type="ECO:0000256" key="1">
    <source>
        <dbReference type="ARBA" id="ARBA00004245"/>
    </source>
</evidence>
<dbReference type="InterPro" id="IPR008384">
    <property type="entry name" value="ARPC4"/>
</dbReference>
<dbReference type="PROSITE" id="PS01159">
    <property type="entry name" value="WW_DOMAIN_1"/>
    <property type="match status" value="2"/>
</dbReference>
<dbReference type="Pfam" id="PF00397">
    <property type="entry name" value="WW"/>
    <property type="match status" value="2"/>
</dbReference>
<keyword evidence="3" id="KW-0963">Cytoplasm</keyword>
<evidence type="ECO:0000259" key="9">
    <source>
        <dbReference type="PROSITE" id="PS50020"/>
    </source>
</evidence>
<dbReference type="Pfam" id="PF05856">
    <property type="entry name" value="ARPC4"/>
    <property type="match status" value="1"/>
</dbReference>
<name>A0A8F3AFB3_CANAR</name>
<dbReference type="Pfam" id="PF01846">
    <property type="entry name" value="FF"/>
    <property type="match status" value="2"/>
</dbReference>
<dbReference type="SMART" id="SM00456">
    <property type="entry name" value="WW"/>
    <property type="match status" value="2"/>
</dbReference>
<feature type="region of interest" description="Disordered" evidence="8">
    <location>
        <begin position="594"/>
        <end position="623"/>
    </location>
</feature>
<dbReference type="SUPFAM" id="SSF69645">
    <property type="entry name" value="Arp2/3 complex subunits"/>
    <property type="match status" value="1"/>
</dbReference>
<proteinExistence type="inferred from homology"/>
<feature type="compositionally biased region" description="Basic and acidic residues" evidence="8">
    <location>
        <begin position="59"/>
        <end position="73"/>
    </location>
</feature>
<sequence length="790" mass="92044">MSTWQEAQDDQGRVYFYNVVTHETSWEKPAESLPSGVWKAYKTEDGREYYHNEATGETTWDKPEGFEEKKEEDVNRDEESVDTEPNQETLSERDIELAKEEVDTGDLEKYSGVSEEEAHKLFNDMLESAKVDSTWSFEKVIQTFVRNPAYWAVSDPSKRKQLYDEYLVNKLKSESLNKTQAIERARSNFISVLDSYKKDGKLHRYTRWKSLKNTLIEEDNPIFKLSVLKDSQLKKIFTEYVDNLVKDKELKLQQKKNEALTELETYLKQVILNQDIKTLTWEKLYDQLLNDSRFKANKHFAILKKHDILELYMSEVYPKVKESIKEQLVKAQKVNYRADRKAREAFKQLLITKLKINAGSLFEDLLPQFEDEDAFIEICGRNGSTPLELFWDIVDEKSQVLKVKKDLIEAALHDYRAANSDTFDYEKVLSSLASFVETLTQLQDDRLKAFDLGDTSDEGEISVIYKQLVREQSLQMQRARAKIEGSINQNAHDLAVWLDQNLDKISLILITDDEKSEITDKTVILKKDSTYTVKSHPDQLESWMETLQEAPIFNKISKTSSKVYKDTPEERNFILKKLLKESVHSLAALLNEKSSKKRPATEYETSEAKKARAEPENRRPSQSLKPYLTAVRTSLTAAICLEDFSSQLVERHNRPEIEVDNSHNPELILNPVTICRNENERILIEPSINSVRVSIKIKQADEIEQILVHQFTRFLTQRAENFFILRRVPIKGYDISFLITNFHTEQMLKDKLVDFIIEFMEEVDKEISEMKLFLNARARVIAESYLTPFD</sequence>
<protein>
    <recommendedName>
        <fullName evidence="7">Arp2/3 complex 20 kDa</fullName>
    </recommendedName>
</protein>
<dbReference type="Gene3D" id="2.20.70.10">
    <property type="match status" value="2"/>
</dbReference>
<dbReference type="FunFam" id="3.30.1460.20:FF:000001">
    <property type="entry name" value="Actin-related protein 2/3 complex subunit 4"/>
    <property type="match status" value="1"/>
</dbReference>
<dbReference type="AlphaFoldDB" id="A0A8F3AFB3"/>
<dbReference type="SUPFAM" id="SSF51045">
    <property type="entry name" value="WW domain"/>
    <property type="match status" value="2"/>
</dbReference>
<accession>A0A8F3AFB3</accession>
<feature type="region of interest" description="Disordered" evidence="8">
    <location>
        <begin position="50"/>
        <end position="90"/>
    </location>
</feature>
<feature type="domain" description="WW" evidence="9">
    <location>
        <begin position="1"/>
        <end position="31"/>
    </location>
</feature>
<evidence type="ECO:0000256" key="4">
    <source>
        <dbReference type="ARBA" id="ARBA00023203"/>
    </source>
</evidence>
<evidence type="ECO:0000256" key="8">
    <source>
        <dbReference type="SAM" id="MobiDB-lite"/>
    </source>
</evidence>
<keyword evidence="5" id="KW-0206">Cytoskeleton</keyword>
<dbReference type="GO" id="GO:0005885">
    <property type="term" value="C:Arp2/3 protein complex"/>
    <property type="evidence" value="ECO:0007669"/>
    <property type="project" value="InterPro"/>
</dbReference>
<dbReference type="EMBL" id="CP076749">
    <property type="protein sequence ID" value="QWW21795.1"/>
    <property type="molecule type" value="Genomic_DNA"/>
</dbReference>
<dbReference type="CDD" id="cd00201">
    <property type="entry name" value="WW"/>
    <property type="match status" value="2"/>
</dbReference>
<dbReference type="Gene3D" id="3.30.1460.20">
    <property type="match status" value="1"/>
</dbReference>
<comment type="subcellular location">
    <subcellularLocation>
        <location evidence="1">Cytoplasm</location>
        <location evidence="1">Cytoskeleton</location>
    </subcellularLocation>
</comment>
<dbReference type="InterPro" id="IPR034666">
    <property type="entry name" value="ARPC2/4"/>
</dbReference>
<reference evidence="11" key="1">
    <citation type="submission" date="2021-06" db="EMBL/GenBank/DDBJ databases">
        <title>Candida auris outbreak in lebanese hospital.</title>
        <authorList>
            <person name="Finianos M."/>
        </authorList>
    </citation>
    <scope>NUCLEOTIDE SEQUENCE</scope>
    <source>
        <strain evidence="11">CA7LBN</strain>
    </source>
</reference>
<dbReference type="InterPro" id="IPR002713">
    <property type="entry name" value="FF_domain"/>
</dbReference>
<dbReference type="PROSITE" id="PS50020">
    <property type="entry name" value="WW_DOMAIN_2"/>
    <property type="match status" value="2"/>
</dbReference>
<dbReference type="Proteomes" id="UP000825438">
    <property type="component" value="Chromosome I"/>
</dbReference>
<dbReference type="SUPFAM" id="SSF81698">
    <property type="entry name" value="FF domain"/>
    <property type="match status" value="3"/>
</dbReference>
<dbReference type="InterPro" id="IPR001202">
    <property type="entry name" value="WW_dom"/>
</dbReference>
<dbReference type="GO" id="GO:0030041">
    <property type="term" value="P:actin filament polymerization"/>
    <property type="evidence" value="ECO:0007669"/>
    <property type="project" value="InterPro"/>
</dbReference>
<dbReference type="GO" id="GO:0051015">
    <property type="term" value="F:actin filament binding"/>
    <property type="evidence" value="ECO:0007669"/>
    <property type="project" value="TreeGrafter"/>
</dbReference>
<keyword evidence="4" id="KW-0009">Actin-binding</keyword>
<evidence type="ECO:0000256" key="5">
    <source>
        <dbReference type="ARBA" id="ARBA00023212"/>
    </source>
</evidence>
<feature type="compositionally biased region" description="Basic and acidic residues" evidence="8">
    <location>
        <begin position="606"/>
        <end position="619"/>
    </location>
</feature>
<evidence type="ECO:0000259" key="10">
    <source>
        <dbReference type="PROSITE" id="PS51676"/>
    </source>
</evidence>